<sequence>MAKFGLPDNVCCCMDLKKGGKVIGVICIITSLLTIFLMGYYLVSDSDEIVKEIADGSPDTFENIKEHNATVETIVVVVLVLSAVYFVTSIALVKGVDDHNRKLLVPFLVVDAILCLTMLGFACFQYGRSEVFTCLTFMMIFFYFYICIYALYRYFDEQIIEQNNTEFN</sequence>
<dbReference type="InterPro" id="IPR054291">
    <property type="entry name" value="DUF7027"/>
</dbReference>
<protein>
    <submittedName>
        <fullName evidence="3">CLUMA_CG019517, isoform A</fullName>
    </submittedName>
</protein>
<feature type="transmembrane region" description="Helical" evidence="1">
    <location>
        <begin position="73"/>
        <end position="92"/>
    </location>
</feature>
<keyword evidence="4" id="KW-1185">Reference proteome</keyword>
<evidence type="ECO:0000313" key="4">
    <source>
        <dbReference type="Proteomes" id="UP000183832"/>
    </source>
</evidence>
<keyword evidence="1" id="KW-0472">Membrane</keyword>
<gene>
    <name evidence="3" type="ORF">CLUMA_CG019517</name>
</gene>
<dbReference type="EMBL" id="CVRI01000067">
    <property type="protein sequence ID" value="CRL06835.1"/>
    <property type="molecule type" value="Genomic_DNA"/>
</dbReference>
<feature type="transmembrane region" description="Helical" evidence="1">
    <location>
        <begin position="131"/>
        <end position="152"/>
    </location>
</feature>
<feature type="transmembrane region" description="Helical" evidence="1">
    <location>
        <begin position="104"/>
        <end position="124"/>
    </location>
</feature>
<keyword evidence="1" id="KW-1133">Transmembrane helix</keyword>
<feature type="transmembrane region" description="Helical" evidence="1">
    <location>
        <begin position="22"/>
        <end position="43"/>
    </location>
</feature>
<dbReference type="Proteomes" id="UP000183832">
    <property type="component" value="Unassembled WGS sequence"/>
</dbReference>
<dbReference type="AlphaFoldDB" id="A0A1J1J2Z2"/>
<keyword evidence="1" id="KW-0812">Transmembrane</keyword>
<dbReference type="PANTHER" id="PTHR36694">
    <property type="entry name" value="PASIFLORA 1, ISOFORM A-RELATED"/>
    <property type="match status" value="1"/>
</dbReference>
<evidence type="ECO:0000259" key="2">
    <source>
        <dbReference type="Pfam" id="PF22954"/>
    </source>
</evidence>
<evidence type="ECO:0000256" key="1">
    <source>
        <dbReference type="SAM" id="Phobius"/>
    </source>
</evidence>
<dbReference type="Pfam" id="PF22954">
    <property type="entry name" value="DUF7027"/>
    <property type="match status" value="1"/>
</dbReference>
<reference evidence="3 4" key="1">
    <citation type="submission" date="2015-04" db="EMBL/GenBank/DDBJ databases">
        <authorList>
            <person name="Syromyatnikov M.Y."/>
            <person name="Popov V.N."/>
        </authorList>
    </citation>
    <scope>NUCLEOTIDE SEQUENCE [LARGE SCALE GENOMIC DNA]</scope>
</reference>
<organism evidence="3 4">
    <name type="scientific">Clunio marinus</name>
    <dbReference type="NCBI Taxonomy" id="568069"/>
    <lineage>
        <taxon>Eukaryota</taxon>
        <taxon>Metazoa</taxon>
        <taxon>Ecdysozoa</taxon>
        <taxon>Arthropoda</taxon>
        <taxon>Hexapoda</taxon>
        <taxon>Insecta</taxon>
        <taxon>Pterygota</taxon>
        <taxon>Neoptera</taxon>
        <taxon>Endopterygota</taxon>
        <taxon>Diptera</taxon>
        <taxon>Nematocera</taxon>
        <taxon>Chironomoidea</taxon>
        <taxon>Chironomidae</taxon>
        <taxon>Clunio</taxon>
    </lineage>
</organism>
<accession>A0A1J1J2Z2</accession>
<evidence type="ECO:0000313" key="3">
    <source>
        <dbReference type="EMBL" id="CRL06835.1"/>
    </source>
</evidence>
<feature type="domain" description="DUF7027" evidence="2">
    <location>
        <begin position="68"/>
        <end position="123"/>
    </location>
</feature>
<dbReference type="PANTHER" id="PTHR36694:SF11">
    <property type="entry name" value="LP21121P-RELATED"/>
    <property type="match status" value="1"/>
</dbReference>
<proteinExistence type="predicted"/>
<name>A0A1J1J2Z2_9DIPT</name>